<dbReference type="AlphaFoldDB" id="A0A380NMR5"/>
<comment type="similarity">
    <text evidence="3">Belongs to the autotransporter-2 (AT-2) (TC 1.B.40) family.</text>
</comment>
<evidence type="ECO:0000256" key="2">
    <source>
        <dbReference type="ARBA" id="ARBA00004442"/>
    </source>
</evidence>
<dbReference type="SUPFAM" id="SSF54523">
    <property type="entry name" value="Pili subunits"/>
    <property type="match status" value="1"/>
</dbReference>
<feature type="domain" description="Trimeric autotransporter adhesin YadA-like C-terminal membrane anchor" evidence="13">
    <location>
        <begin position="763"/>
        <end position="816"/>
    </location>
</feature>
<dbReference type="InterPro" id="IPR011049">
    <property type="entry name" value="Serralysin-like_metalloprot_C"/>
</dbReference>
<dbReference type="Pfam" id="PF05662">
    <property type="entry name" value="YadA_stalk"/>
    <property type="match status" value="1"/>
</dbReference>
<evidence type="ECO:0000256" key="5">
    <source>
        <dbReference type="ARBA" id="ARBA00022452"/>
    </source>
</evidence>
<keyword evidence="4" id="KW-0813">Transport</keyword>
<proteinExistence type="inferred from homology"/>
<keyword evidence="9" id="KW-0472">Membrane</keyword>
<keyword evidence="10" id="KW-0998">Cell outer membrane</keyword>
<evidence type="ECO:0000256" key="12">
    <source>
        <dbReference type="SAM" id="SignalP"/>
    </source>
</evidence>
<keyword evidence="8" id="KW-0653">Protein transport</keyword>
<dbReference type="Gene3D" id="3.30.1300.30">
    <property type="entry name" value="GSPII I/J protein-like"/>
    <property type="match status" value="1"/>
</dbReference>
<feature type="chain" id="PRO_5016822339" evidence="12">
    <location>
        <begin position="34"/>
        <end position="883"/>
    </location>
</feature>
<evidence type="ECO:0000256" key="10">
    <source>
        <dbReference type="ARBA" id="ARBA00023237"/>
    </source>
</evidence>
<evidence type="ECO:0000313" key="15">
    <source>
        <dbReference type="EMBL" id="SUP44181.1"/>
    </source>
</evidence>
<evidence type="ECO:0000256" key="11">
    <source>
        <dbReference type="SAM" id="Coils"/>
    </source>
</evidence>
<dbReference type="Pfam" id="PF03895">
    <property type="entry name" value="YadA_anchor"/>
    <property type="match status" value="1"/>
</dbReference>
<dbReference type="GO" id="GO:0009986">
    <property type="term" value="C:cell surface"/>
    <property type="evidence" value="ECO:0007669"/>
    <property type="project" value="UniProtKB-SubCell"/>
</dbReference>
<feature type="signal peptide" evidence="12">
    <location>
        <begin position="1"/>
        <end position="33"/>
    </location>
</feature>
<evidence type="ECO:0000256" key="4">
    <source>
        <dbReference type="ARBA" id="ARBA00022448"/>
    </source>
</evidence>
<dbReference type="InterPro" id="IPR045584">
    <property type="entry name" value="Pilin-like"/>
</dbReference>
<protein>
    <submittedName>
        <fullName evidence="15">Adhesin yadA</fullName>
    </submittedName>
</protein>
<evidence type="ECO:0000259" key="14">
    <source>
        <dbReference type="Pfam" id="PF05662"/>
    </source>
</evidence>
<name>A0A380NMR5_9FIRM</name>
<dbReference type="Gene3D" id="2.150.10.10">
    <property type="entry name" value="Serralysin-like metalloprotease, C-terminal"/>
    <property type="match status" value="1"/>
</dbReference>
<keyword evidence="6" id="KW-0812">Transmembrane</keyword>
<dbReference type="OrthoDB" id="2216692at2"/>
<evidence type="ECO:0000256" key="1">
    <source>
        <dbReference type="ARBA" id="ARBA00004241"/>
    </source>
</evidence>
<reference evidence="15 16" key="1">
    <citation type="submission" date="2018-06" db="EMBL/GenBank/DDBJ databases">
        <authorList>
            <consortium name="Pathogen Informatics"/>
            <person name="Doyle S."/>
        </authorList>
    </citation>
    <scope>NUCLEOTIDE SEQUENCE [LARGE SCALE GENOMIC DNA]</scope>
    <source>
        <strain evidence="15 16">NCTC12020</strain>
    </source>
</reference>
<evidence type="ECO:0000256" key="8">
    <source>
        <dbReference type="ARBA" id="ARBA00022927"/>
    </source>
</evidence>
<dbReference type="GO" id="GO:0009279">
    <property type="term" value="C:cell outer membrane"/>
    <property type="evidence" value="ECO:0007669"/>
    <property type="project" value="UniProtKB-SubCell"/>
</dbReference>
<sequence>MEWKHKRQSKIVKATLGAAVFGVLLGGYSSVWAADNIIVDGTQDGSKNTVTVDKTARVVGTGNTIDDKSEEVKIVGDRNKVTNSDRQLVFGDDNEIINREMGIVDNSVRTTISDVVIGKGNKITDNEIYRKPYKAVTIIGNNNELKKAANTIVIGDNQTFGTSAPDSSIIIGSLTPEDVENGVINWAAANIAIGHGALNRAEESIAVGNRARTGYSNQLIMGNSSSFDEKTGTFGSIYGHMNRVENSEKINTFTSAKGASIQVTGSYNAVKDSTTSLVYGSGNKITNSQGYSYELVNGKSFLPNKKDVAANLLMSLQLYSSDVDGGRPGSIEFTKAVDLMHDFTQNMGGNITVFGNGNIADYTNRSQIWGNGNTLTGNTDKYSVNNTIGGFSNIGESISQSTIIGAGNIVKNSEDNLVLGDYHAVENGKHNIIIGSRSYIEKEVEKDFGVPAKEVGFDSTYKITERTAEKPHTANISNAVMLGYNTDVSQNGGVALGSDSVGSVGANNQGGYNVGNNINTFNLGTDTTWNSNLAAISVGDSSDASNVKTRQITNLAAGKNDTDAVNVAQLKSARVELSGSGNIKVNTVVDTDGHLKYTISSTGGSSEGGSSITYTAGDNISITDGIISATDTRNTLEAGSHIGLGETKLADGSIKYTVNVKADGKVESGNTGLVTGGAVYNETHVSKDGNYVKQSYTAGQNLVALDSQVKTNTDSINSINNQITDMNSSVTNLGNQVNRLDNRIERVGAGAAALAALHPQDFDPEAKWDIAAGYGNYRSANAVAIGAFYRPSADKMFSIGTSLGGGENMINVGVSLKLGSSSPYTGYSKAALANVVAEQSEQLQAQNSTISALQEKVALQAQENEVLRTQVQDIMRQLAEIKK</sequence>
<dbReference type="Proteomes" id="UP000255367">
    <property type="component" value="Unassembled WGS sequence"/>
</dbReference>
<keyword evidence="7 12" id="KW-0732">Signal</keyword>
<dbReference type="GO" id="GO:0015031">
    <property type="term" value="P:protein transport"/>
    <property type="evidence" value="ECO:0007669"/>
    <property type="project" value="UniProtKB-KW"/>
</dbReference>
<keyword evidence="16" id="KW-1185">Reference proteome</keyword>
<dbReference type="InterPro" id="IPR005594">
    <property type="entry name" value="YadA_C"/>
</dbReference>
<organism evidence="15 16">
    <name type="scientific">Veillonella criceti</name>
    <dbReference type="NCBI Taxonomy" id="103891"/>
    <lineage>
        <taxon>Bacteria</taxon>
        <taxon>Bacillati</taxon>
        <taxon>Bacillota</taxon>
        <taxon>Negativicutes</taxon>
        <taxon>Veillonellales</taxon>
        <taxon>Veillonellaceae</taxon>
        <taxon>Veillonella</taxon>
    </lineage>
</organism>
<accession>A0A380NMR5</accession>
<dbReference type="InterPro" id="IPR008635">
    <property type="entry name" value="Coiled_stalk_dom"/>
</dbReference>
<dbReference type="EMBL" id="UHIO01000001">
    <property type="protein sequence ID" value="SUP44181.1"/>
    <property type="molecule type" value="Genomic_DNA"/>
</dbReference>
<feature type="coiled-coil region" evidence="11">
    <location>
        <begin position="836"/>
        <end position="870"/>
    </location>
</feature>
<dbReference type="SUPFAM" id="SSF101967">
    <property type="entry name" value="Adhesin YadA, collagen-binding domain"/>
    <property type="match status" value="1"/>
</dbReference>
<gene>
    <name evidence="15" type="primary">yadA_6</name>
    <name evidence="15" type="ORF">NCTC12020_01541</name>
</gene>
<comment type="subcellular location">
    <subcellularLocation>
        <location evidence="2">Cell outer membrane</location>
    </subcellularLocation>
    <subcellularLocation>
        <location evidence="1">Cell surface</location>
    </subcellularLocation>
</comment>
<evidence type="ECO:0000256" key="7">
    <source>
        <dbReference type="ARBA" id="ARBA00022729"/>
    </source>
</evidence>
<evidence type="ECO:0000256" key="9">
    <source>
        <dbReference type="ARBA" id="ARBA00023136"/>
    </source>
</evidence>
<evidence type="ECO:0000256" key="3">
    <source>
        <dbReference type="ARBA" id="ARBA00005848"/>
    </source>
</evidence>
<evidence type="ECO:0000256" key="6">
    <source>
        <dbReference type="ARBA" id="ARBA00022692"/>
    </source>
</evidence>
<keyword evidence="5" id="KW-1134">Transmembrane beta strand</keyword>
<feature type="domain" description="Trimeric autotransporter adhesin YadA-like stalk" evidence="14">
    <location>
        <begin position="551"/>
        <end position="591"/>
    </location>
</feature>
<dbReference type="RefSeq" id="WP_115310662.1">
    <property type="nucleotide sequence ID" value="NZ_UHIO01000001.1"/>
</dbReference>
<evidence type="ECO:0000313" key="16">
    <source>
        <dbReference type="Proteomes" id="UP000255367"/>
    </source>
</evidence>
<keyword evidence="11" id="KW-0175">Coiled coil</keyword>
<evidence type="ECO:0000259" key="13">
    <source>
        <dbReference type="Pfam" id="PF03895"/>
    </source>
</evidence>